<reference evidence="1 2" key="2">
    <citation type="journal article" date="2022" name="Mol. Ecol. Resour.">
        <title>The genomes of chicory, endive, great burdock and yacon provide insights into Asteraceae paleo-polyploidization history and plant inulin production.</title>
        <authorList>
            <person name="Fan W."/>
            <person name="Wang S."/>
            <person name="Wang H."/>
            <person name="Wang A."/>
            <person name="Jiang F."/>
            <person name="Liu H."/>
            <person name="Zhao H."/>
            <person name="Xu D."/>
            <person name="Zhang Y."/>
        </authorList>
    </citation>
    <scope>NUCLEOTIDE SEQUENCE [LARGE SCALE GENOMIC DNA]</scope>
    <source>
        <strain evidence="2">cv. Niubang</strain>
    </source>
</reference>
<accession>A0ACB8XGZ4</accession>
<dbReference type="Proteomes" id="UP001055879">
    <property type="component" value="Linkage Group LG18"/>
</dbReference>
<dbReference type="EMBL" id="CM042064">
    <property type="protein sequence ID" value="KAI3666078.1"/>
    <property type="molecule type" value="Genomic_DNA"/>
</dbReference>
<evidence type="ECO:0000313" key="1">
    <source>
        <dbReference type="EMBL" id="KAI3666078.1"/>
    </source>
</evidence>
<proteinExistence type="predicted"/>
<reference evidence="2" key="1">
    <citation type="journal article" date="2022" name="Mol. Ecol. Resour.">
        <title>The genomes of chicory, endive, great burdock and yacon provide insights into Asteraceae palaeo-polyploidization history and plant inulin production.</title>
        <authorList>
            <person name="Fan W."/>
            <person name="Wang S."/>
            <person name="Wang H."/>
            <person name="Wang A."/>
            <person name="Jiang F."/>
            <person name="Liu H."/>
            <person name="Zhao H."/>
            <person name="Xu D."/>
            <person name="Zhang Y."/>
        </authorList>
    </citation>
    <scope>NUCLEOTIDE SEQUENCE [LARGE SCALE GENOMIC DNA]</scope>
    <source>
        <strain evidence="2">cv. Niubang</strain>
    </source>
</reference>
<name>A0ACB8XGZ4_ARCLA</name>
<keyword evidence="2" id="KW-1185">Reference proteome</keyword>
<sequence>MWLVQQKKIYKRFVISVQLLIWTSPSQIVLRWILTSRTTCLRAGGLKRKAPLHIHHGENLTESGLQKSSTLTGRGSLRLKTSQRLHWRVSRRFHHVKMRKANETYFTIV</sequence>
<gene>
    <name evidence="1" type="ORF">L6452_44716</name>
</gene>
<organism evidence="1 2">
    <name type="scientific">Arctium lappa</name>
    <name type="common">Greater burdock</name>
    <name type="synonym">Lappa major</name>
    <dbReference type="NCBI Taxonomy" id="4217"/>
    <lineage>
        <taxon>Eukaryota</taxon>
        <taxon>Viridiplantae</taxon>
        <taxon>Streptophyta</taxon>
        <taxon>Embryophyta</taxon>
        <taxon>Tracheophyta</taxon>
        <taxon>Spermatophyta</taxon>
        <taxon>Magnoliopsida</taxon>
        <taxon>eudicotyledons</taxon>
        <taxon>Gunneridae</taxon>
        <taxon>Pentapetalae</taxon>
        <taxon>asterids</taxon>
        <taxon>campanulids</taxon>
        <taxon>Asterales</taxon>
        <taxon>Asteraceae</taxon>
        <taxon>Carduoideae</taxon>
        <taxon>Cardueae</taxon>
        <taxon>Arctiinae</taxon>
        <taxon>Arctium</taxon>
    </lineage>
</organism>
<evidence type="ECO:0000313" key="2">
    <source>
        <dbReference type="Proteomes" id="UP001055879"/>
    </source>
</evidence>
<protein>
    <submittedName>
        <fullName evidence="1">Uncharacterized protein</fullName>
    </submittedName>
</protein>
<comment type="caution">
    <text evidence="1">The sequence shown here is derived from an EMBL/GenBank/DDBJ whole genome shotgun (WGS) entry which is preliminary data.</text>
</comment>